<proteinExistence type="predicted"/>
<dbReference type="Proteomes" id="UP000308054">
    <property type="component" value="Unassembled WGS sequence"/>
</dbReference>
<dbReference type="AlphaFoldDB" id="A0A4S2H4F9"/>
<evidence type="ECO:0000256" key="1">
    <source>
        <dbReference type="SAM" id="MobiDB-lite"/>
    </source>
</evidence>
<accession>A0A4S2H4F9</accession>
<dbReference type="EMBL" id="SRXW01000001">
    <property type="protein sequence ID" value="TGY90545.1"/>
    <property type="molecule type" value="Genomic_DNA"/>
</dbReference>
<keyword evidence="4" id="KW-1185">Reference proteome</keyword>
<dbReference type="OrthoDB" id="7634489at2"/>
<evidence type="ECO:0000313" key="3">
    <source>
        <dbReference type="EMBL" id="TGY90545.1"/>
    </source>
</evidence>
<keyword evidence="2" id="KW-0732">Signal</keyword>
<organism evidence="3 4">
    <name type="scientific">Marinicauda algicola</name>
    <dbReference type="NCBI Taxonomy" id="2029849"/>
    <lineage>
        <taxon>Bacteria</taxon>
        <taxon>Pseudomonadati</taxon>
        <taxon>Pseudomonadota</taxon>
        <taxon>Alphaproteobacteria</taxon>
        <taxon>Maricaulales</taxon>
        <taxon>Maricaulaceae</taxon>
        <taxon>Marinicauda</taxon>
    </lineage>
</organism>
<gene>
    <name evidence="3" type="ORF">E5163_05335</name>
</gene>
<feature type="compositionally biased region" description="Low complexity" evidence="1">
    <location>
        <begin position="24"/>
        <end position="51"/>
    </location>
</feature>
<feature type="chain" id="PRO_5020787185" description="DUF333 domain-containing protein" evidence="2">
    <location>
        <begin position="21"/>
        <end position="185"/>
    </location>
</feature>
<evidence type="ECO:0000256" key="2">
    <source>
        <dbReference type="SAM" id="SignalP"/>
    </source>
</evidence>
<sequence length="185" mass="19037">MKHFALLSLSTAALILSACGETQDATPADADAPATAGTEPAGPAADGADAPAGEDGDAGLSALDQAAQAACEAQDDAALLAALPNGASFSSRGPDGIVVIACKLSGRSDVFRFDAPELPEDFRMDFDFTVAEHMRHGMRPGDDRSATGAYRMRDGRFCSVQTDETVGATVCEAAREAEAVQADRE</sequence>
<dbReference type="RefSeq" id="WP_135995043.1">
    <property type="nucleotide sequence ID" value="NZ_CP071057.1"/>
</dbReference>
<evidence type="ECO:0008006" key="5">
    <source>
        <dbReference type="Google" id="ProtNLM"/>
    </source>
</evidence>
<feature type="signal peptide" evidence="2">
    <location>
        <begin position="1"/>
        <end position="20"/>
    </location>
</feature>
<comment type="caution">
    <text evidence="3">The sequence shown here is derived from an EMBL/GenBank/DDBJ whole genome shotgun (WGS) entry which is preliminary data.</text>
</comment>
<name>A0A4S2H4F9_9PROT</name>
<feature type="region of interest" description="Disordered" evidence="1">
    <location>
        <begin position="24"/>
        <end position="58"/>
    </location>
</feature>
<protein>
    <recommendedName>
        <fullName evidence="5">DUF333 domain-containing protein</fullName>
    </recommendedName>
</protein>
<dbReference type="PROSITE" id="PS51257">
    <property type="entry name" value="PROKAR_LIPOPROTEIN"/>
    <property type="match status" value="1"/>
</dbReference>
<reference evidence="3 4" key="1">
    <citation type="journal article" date="2017" name="Int. J. Syst. Evol. Microbiol.">
        <title>Marinicauda algicola sp. nov., isolated from a marine red alga Rhodosorus marinus.</title>
        <authorList>
            <person name="Jeong S.E."/>
            <person name="Jeon S.H."/>
            <person name="Chun B.H."/>
            <person name="Kim D.W."/>
            <person name="Jeon C.O."/>
        </authorList>
    </citation>
    <scope>NUCLEOTIDE SEQUENCE [LARGE SCALE GENOMIC DNA]</scope>
    <source>
        <strain evidence="3 4">JCM 31718</strain>
    </source>
</reference>
<evidence type="ECO:0000313" key="4">
    <source>
        <dbReference type="Proteomes" id="UP000308054"/>
    </source>
</evidence>